<dbReference type="CDD" id="cd11386">
    <property type="entry name" value="MCP_signal"/>
    <property type="match status" value="1"/>
</dbReference>
<dbReference type="InterPro" id="IPR003660">
    <property type="entry name" value="HAMP_dom"/>
</dbReference>
<evidence type="ECO:0000256" key="4">
    <source>
        <dbReference type="ARBA" id="ARBA00023136"/>
    </source>
</evidence>
<keyword evidence="14" id="KW-1185">Reference proteome</keyword>
<name>A0A1Y1SET2_9GAMM</name>
<evidence type="ECO:0000259" key="11">
    <source>
        <dbReference type="PROSITE" id="PS50111"/>
    </source>
</evidence>
<sequence>MAQAKGAAGSRREFLLLILAVVFLAATLGVYVYTQETARHDQEYVNLARSAQQQATDLGKLGADASRGITPDFRLLEGAQANLTDAIDFIRNGDELIDLPPAPKAVHESLDFLEESWAEMNDGVNTMLDGRSAFLTADQYVYQIDDTAIQIAEATEQLVERLVDIRAPGNVISLAAEQALLLERLRTRARRVIGAGRGADITAERLAEDTQAFASNNNQLRNSVANRDARAAELIKQSSNLFTRVNEGVAGIQGVASDIAEVQESSALLSRLGTEVLASAIDVEDSLTQLRQNRPIKPVLIYVFAGLSALSLLLFVAIFLFNVRRRQVAAETSERKQQEAILTLLDDISNLADGDLTTSVTVTEDFTGAIADSINFTIETLRTLVGTINNTARQVTDAASSTLDTATSLNQASRSQNDQIGSAAESITRMTESMQDMSREAEQLAQQAETSLQTARSGGETVRSTITGMEALREQIQDTSKRIKRLGESSQEIGNIIEFINDISEQTNTLALNASIQAAMAGESGKGFAVVADEVQRLAERASSATKQIEALVKTIQADTNEAIISMERSTANVVAGSKSAQTAGGALERIESFASELARLIQQIAGTSSEQAKVAFGLNETMTQLRTIANQTADSADLTASRTRELTTLSEQMRESVSGFRLPGDDIEDDFSDMAEFDDMDTEQAA</sequence>
<evidence type="ECO:0000313" key="14">
    <source>
        <dbReference type="Proteomes" id="UP000192342"/>
    </source>
</evidence>
<dbReference type="AlphaFoldDB" id="A0A1Y1SET2"/>
<evidence type="ECO:0000256" key="9">
    <source>
        <dbReference type="SAM" id="MobiDB-lite"/>
    </source>
</evidence>
<organism evidence="13 14">
    <name type="scientific">Oceanococcus atlanticus</name>
    <dbReference type="NCBI Taxonomy" id="1317117"/>
    <lineage>
        <taxon>Bacteria</taxon>
        <taxon>Pseudomonadati</taxon>
        <taxon>Pseudomonadota</taxon>
        <taxon>Gammaproteobacteria</taxon>
        <taxon>Chromatiales</taxon>
        <taxon>Oceanococcaceae</taxon>
        <taxon>Oceanococcus</taxon>
    </lineage>
</organism>
<comment type="caution">
    <text evidence="13">The sequence shown here is derived from an EMBL/GenBank/DDBJ whole genome shotgun (WGS) entry which is preliminary data.</text>
</comment>
<dbReference type="Pfam" id="PF00015">
    <property type="entry name" value="MCPsignal"/>
    <property type="match status" value="1"/>
</dbReference>
<dbReference type="Proteomes" id="UP000192342">
    <property type="component" value="Unassembled WGS sequence"/>
</dbReference>
<dbReference type="FunFam" id="1.10.287.950:FF:000001">
    <property type="entry name" value="Methyl-accepting chemotaxis sensory transducer"/>
    <property type="match status" value="1"/>
</dbReference>
<dbReference type="EMBL" id="AQQV01000002">
    <property type="protein sequence ID" value="ORE87507.1"/>
    <property type="molecule type" value="Genomic_DNA"/>
</dbReference>
<evidence type="ECO:0000256" key="3">
    <source>
        <dbReference type="ARBA" id="ARBA00022989"/>
    </source>
</evidence>
<feature type="region of interest" description="Disordered" evidence="9">
    <location>
        <begin position="658"/>
        <end position="687"/>
    </location>
</feature>
<dbReference type="STRING" id="1317117.ATO7_10707"/>
<keyword evidence="4 10" id="KW-0472">Membrane</keyword>
<evidence type="ECO:0000256" key="2">
    <source>
        <dbReference type="ARBA" id="ARBA00022692"/>
    </source>
</evidence>
<keyword evidence="2 10" id="KW-0812">Transmembrane</keyword>
<evidence type="ECO:0000256" key="5">
    <source>
        <dbReference type="ARBA" id="ARBA00023224"/>
    </source>
</evidence>
<dbReference type="GO" id="GO:0007165">
    <property type="term" value="P:signal transduction"/>
    <property type="evidence" value="ECO:0007669"/>
    <property type="project" value="UniProtKB-KW"/>
</dbReference>
<comment type="similarity">
    <text evidence="6">Belongs to the methyl-accepting chemotaxis (MCP) protein family.</text>
</comment>
<evidence type="ECO:0000256" key="7">
    <source>
        <dbReference type="PROSITE-ProRule" id="PRU00284"/>
    </source>
</evidence>
<comment type="subcellular location">
    <subcellularLocation>
        <location evidence="1">Membrane</location>
        <topology evidence="1">Multi-pass membrane protein</topology>
    </subcellularLocation>
</comment>
<evidence type="ECO:0000256" key="1">
    <source>
        <dbReference type="ARBA" id="ARBA00004141"/>
    </source>
</evidence>
<dbReference type="PROSITE" id="PS50885">
    <property type="entry name" value="HAMP"/>
    <property type="match status" value="1"/>
</dbReference>
<dbReference type="PANTHER" id="PTHR32089:SF119">
    <property type="entry name" value="METHYL-ACCEPTING CHEMOTAXIS PROTEIN CTPL"/>
    <property type="match status" value="1"/>
</dbReference>
<proteinExistence type="inferred from homology"/>
<gene>
    <name evidence="13" type="ORF">ATO7_10707</name>
</gene>
<evidence type="ECO:0000256" key="6">
    <source>
        <dbReference type="ARBA" id="ARBA00029447"/>
    </source>
</evidence>
<dbReference type="InterPro" id="IPR004089">
    <property type="entry name" value="MCPsignal_dom"/>
</dbReference>
<feature type="coiled-coil region" evidence="8">
    <location>
        <begin position="427"/>
        <end position="489"/>
    </location>
</feature>
<evidence type="ECO:0000259" key="12">
    <source>
        <dbReference type="PROSITE" id="PS50885"/>
    </source>
</evidence>
<feature type="domain" description="HAMP" evidence="12">
    <location>
        <begin position="335"/>
        <end position="386"/>
    </location>
</feature>
<protein>
    <submittedName>
        <fullName evidence="13">Type IV pili methyl-accepting chemotaxis transducer PilJ</fullName>
    </submittedName>
</protein>
<dbReference type="SMART" id="SM00283">
    <property type="entry name" value="MA"/>
    <property type="match status" value="1"/>
</dbReference>
<dbReference type="SUPFAM" id="SSF58104">
    <property type="entry name" value="Methyl-accepting chemotaxis protein (MCP) signaling domain"/>
    <property type="match status" value="1"/>
</dbReference>
<evidence type="ECO:0000256" key="8">
    <source>
        <dbReference type="SAM" id="Coils"/>
    </source>
</evidence>
<dbReference type="Gene3D" id="1.10.287.950">
    <property type="entry name" value="Methyl-accepting chemotaxis protein"/>
    <property type="match status" value="1"/>
</dbReference>
<dbReference type="PANTHER" id="PTHR32089">
    <property type="entry name" value="METHYL-ACCEPTING CHEMOTAXIS PROTEIN MCPB"/>
    <property type="match status" value="1"/>
</dbReference>
<keyword evidence="8" id="KW-0175">Coiled coil</keyword>
<dbReference type="GO" id="GO:0016020">
    <property type="term" value="C:membrane"/>
    <property type="evidence" value="ECO:0007669"/>
    <property type="project" value="UniProtKB-SubCell"/>
</dbReference>
<feature type="transmembrane region" description="Helical" evidence="10">
    <location>
        <begin position="299"/>
        <end position="321"/>
    </location>
</feature>
<reference evidence="13 14" key="1">
    <citation type="submission" date="2013-04" db="EMBL/GenBank/DDBJ databases">
        <title>Oceanococcus atlanticus 22II-S10r2 Genome Sequencing.</title>
        <authorList>
            <person name="Lai Q."/>
            <person name="Li G."/>
            <person name="Shao Z."/>
        </authorList>
    </citation>
    <scope>NUCLEOTIDE SEQUENCE [LARGE SCALE GENOMIC DNA]</scope>
    <source>
        <strain evidence="13 14">22II-S10r2</strain>
    </source>
</reference>
<dbReference type="RefSeq" id="WP_083561734.1">
    <property type="nucleotide sequence ID" value="NZ_AQQV01000002.1"/>
</dbReference>
<dbReference type="OrthoDB" id="9177152at2"/>
<dbReference type="PROSITE" id="PS50111">
    <property type="entry name" value="CHEMOTAXIS_TRANSDUC_2"/>
    <property type="match status" value="1"/>
</dbReference>
<evidence type="ECO:0000313" key="13">
    <source>
        <dbReference type="EMBL" id="ORE87507.1"/>
    </source>
</evidence>
<accession>A0A1Y1SET2</accession>
<dbReference type="GO" id="GO:0006935">
    <property type="term" value="P:chemotaxis"/>
    <property type="evidence" value="ECO:0007669"/>
    <property type="project" value="UniProtKB-ARBA"/>
</dbReference>
<keyword evidence="3 10" id="KW-1133">Transmembrane helix</keyword>
<keyword evidence="5 7" id="KW-0807">Transducer</keyword>
<feature type="compositionally biased region" description="Acidic residues" evidence="9">
    <location>
        <begin position="666"/>
        <end position="687"/>
    </location>
</feature>
<feature type="domain" description="Methyl-accepting transducer" evidence="11">
    <location>
        <begin position="391"/>
        <end position="627"/>
    </location>
</feature>
<evidence type="ECO:0000256" key="10">
    <source>
        <dbReference type="SAM" id="Phobius"/>
    </source>
</evidence>